<dbReference type="GO" id="GO:0018773">
    <property type="term" value="F:acetylpyruvate hydrolase activity"/>
    <property type="evidence" value="ECO:0007669"/>
    <property type="project" value="TreeGrafter"/>
</dbReference>
<dbReference type="VEuPathDB" id="FungiDB:A1Q1_08283"/>
<dbReference type="GO" id="GO:0046872">
    <property type="term" value="F:metal ion binding"/>
    <property type="evidence" value="ECO:0007669"/>
    <property type="project" value="UniProtKB-KW"/>
</dbReference>
<dbReference type="OrthoDB" id="411064at2759"/>
<reference evidence="4 5" key="1">
    <citation type="journal article" date="2012" name="Eukaryot. Cell">
        <title>Draft genome sequence of CBS 2479, the standard type strain of Trichosporon asahii.</title>
        <authorList>
            <person name="Yang R.Y."/>
            <person name="Li H.T."/>
            <person name="Zhu H."/>
            <person name="Zhou G.P."/>
            <person name="Wang M."/>
            <person name="Wang L."/>
        </authorList>
    </citation>
    <scope>NUCLEOTIDE SEQUENCE [LARGE SCALE GENOMIC DNA]</scope>
    <source>
        <strain evidence="5">ATCC 90039 / CBS 2479 / JCM 2466 / KCTC 7840 / NCYC 2677 / UAMH 7654</strain>
    </source>
</reference>
<dbReference type="FunFam" id="3.90.850.10:FF:000002">
    <property type="entry name" value="2-hydroxyhepta-2,4-diene-1,7-dioate isomerase"/>
    <property type="match status" value="1"/>
</dbReference>
<dbReference type="KEGG" id="tasa:A1Q1_08283"/>
<dbReference type="PANTHER" id="PTHR11820">
    <property type="entry name" value="ACYLPYRUVASE"/>
    <property type="match status" value="1"/>
</dbReference>
<protein>
    <submittedName>
        <fullName evidence="4">Fumarylacetoacetate hydrolase</fullName>
    </submittedName>
</protein>
<dbReference type="GO" id="GO:0006107">
    <property type="term" value="P:oxaloacetate metabolic process"/>
    <property type="evidence" value="ECO:0007669"/>
    <property type="project" value="UniProtKB-ARBA"/>
</dbReference>
<keyword evidence="2" id="KW-0479">Metal-binding</keyword>
<dbReference type="EMBL" id="ALBS01000097">
    <property type="protein sequence ID" value="EJT50581.1"/>
    <property type="molecule type" value="Genomic_DNA"/>
</dbReference>
<evidence type="ECO:0000256" key="2">
    <source>
        <dbReference type="ARBA" id="ARBA00022723"/>
    </source>
</evidence>
<comment type="caution">
    <text evidence="4">The sequence shown here is derived from an EMBL/GenBank/DDBJ whole genome shotgun (WGS) entry which is preliminary data.</text>
</comment>
<dbReference type="GeneID" id="25991795"/>
<dbReference type="PANTHER" id="PTHR11820:SF7">
    <property type="entry name" value="ACYLPYRUVASE FAHD1, MITOCHONDRIAL"/>
    <property type="match status" value="1"/>
</dbReference>
<evidence type="ECO:0000256" key="1">
    <source>
        <dbReference type="ARBA" id="ARBA00010211"/>
    </source>
</evidence>
<dbReference type="AlphaFoldDB" id="J5TEV7"/>
<dbReference type="Pfam" id="PF01557">
    <property type="entry name" value="FAA_hydrolase"/>
    <property type="match status" value="1"/>
</dbReference>
<gene>
    <name evidence="4" type="ORF">A1Q1_08283</name>
</gene>
<sequence length="418" mass="45063">MALPLNFMTIHLLDNHIDMPSIRNGHPGPASHDIRSNSVNGVSVTNLPVIGNGVPPPVGVATPPNTLLIHHISHVLYYPINISASGVSKRMLTPQSSQSYPSDGHVSSHPFTRLIRFISSGREMWGEPVDQSLDVGMAYAKNVPIYAHVLSGHSPWTLQGRTGQVVQVDELLSPISPNQAGTVRAIGLSYVDHARELNQPLPSAPSVFFKPPTTIANPGEAIPVPRCAQHDEVDYEVELAVVLGRDCKNVAPDEAIDFVLGWTCANDLTARRVQETSSQWGYSKGFDKFLPLGPCLVSTALLPDPRDLVLETRLNGEVVQNGSARNMIWPVSELISHLSQGTTLPAGTVIITGTPPGIGASRGVWLRDGDEVRCSISGGIGSLVNQIVYQTYRLAVQRHEERNEAATGWCGHAGLRGL</sequence>
<keyword evidence="4" id="KW-0378">Hydrolase</keyword>
<feature type="domain" description="Fumarylacetoacetase-like C-terminal" evidence="3">
    <location>
        <begin position="183"/>
        <end position="388"/>
    </location>
</feature>
<evidence type="ECO:0000313" key="5">
    <source>
        <dbReference type="Proteomes" id="UP000002748"/>
    </source>
</evidence>
<dbReference type="HOGENOM" id="CLU_028458_2_2_1"/>
<dbReference type="SUPFAM" id="SSF56529">
    <property type="entry name" value="FAH"/>
    <property type="match status" value="1"/>
</dbReference>
<dbReference type="InterPro" id="IPR036663">
    <property type="entry name" value="Fumarylacetoacetase_C_sf"/>
</dbReference>
<dbReference type="Gene3D" id="3.90.850.10">
    <property type="entry name" value="Fumarylacetoacetase-like, C-terminal domain"/>
    <property type="match status" value="1"/>
</dbReference>
<dbReference type="Proteomes" id="UP000002748">
    <property type="component" value="Unassembled WGS sequence"/>
</dbReference>
<name>J5TEV7_TRIAS</name>
<proteinExistence type="inferred from homology"/>
<dbReference type="InterPro" id="IPR011234">
    <property type="entry name" value="Fumarylacetoacetase-like_C"/>
</dbReference>
<evidence type="ECO:0000259" key="3">
    <source>
        <dbReference type="Pfam" id="PF01557"/>
    </source>
</evidence>
<dbReference type="RefSeq" id="XP_014181905.1">
    <property type="nucleotide sequence ID" value="XM_014326430.1"/>
</dbReference>
<dbReference type="GO" id="GO:0050163">
    <property type="term" value="F:oxaloacetate tautomerase activity"/>
    <property type="evidence" value="ECO:0007669"/>
    <property type="project" value="UniProtKB-ARBA"/>
</dbReference>
<evidence type="ECO:0000313" key="4">
    <source>
        <dbReference type="EMBL" id="EJT50581.1"/>
    </source>
</evidence>
<comment type="similarity">
    <text evidence="1">Belongs to the FAH family.</text>
</comment>
<accession>J5TEV7</accession>
<organism evidence="4 5">
    <name type="scientific">Trichosporon asahii var. asahii (strain ATCC 90039 / CBS 2479 / JCM 2466 / KCTC 7840 / NBRC 103889/ NCYC 2677 / UAMH 7654)</name>
    <name type="common">Yeast</name>
    <dbReference type="NCBI Taxonomy" id="1186058"/>
    <lineage>
        <taxon>Eukaryota</taxon>
        <taxon>Fungi</taxon>
        <taxon>Dikarya</taxon>
        <taxon>Basidiomycota</taxon>
        <taxon>Agaricomycotina</taxon>
        <taxon>Tremellomycetes</taxon>
        <taxon>Trichosporonales</taxon>
        <taxon>Trichosporonaceae</taxon>
        <taxon>Trichosporon</taxon>
    </lineage>
</organism>